<dbReference type="Proteomes" id="UP000712600">
    <property type="component" value="Unassembled WGS sequence"/>
</dbReference>
<accession>A0A8S9PWD5</accession>
<keyword evidence="1" id="KW-0472">Membrane</keyword>
<dbReference type="EMBL" id="QGKX02001347">
    <property type="protein sequence ID" value="KAF3526897.1"/>
    <property type="molecule type" value="Genomic_DNA"/>
</dbReference>
<evidence type="ECO:0000313" key="2">
    <source>
        <dbReference type="EMBL" id="KAF3526897.1"/>
    </source>
</evidence>
<reference evidence="2" key="1">
    <citation type="submission" date="2019-12" db="EMBL/GenBank/DDBJ databases">
        <title>Genome sequencing and annotation of Brassica cretica.</title>
        <authorList>
            <person name="Studholme D.J."/>
            <person name="Sarris P."/>
        </authorList>
    </citation>
    <scope>NUCLEOTIDE SEQUENCE</scope>
    <source>
        <strain evidence="2">PFS-109/04</strain>
        <tissue evidence="2">Leaf</tissue>
    </source>
</reference>
<organism evidence="2 3">
    <name type="scientific">Brassica cretica</name>
    <name type="common">Mustard</name>
    <dbReference type="NCBI Taxonomy" id="69181"/>
    <lineage>
        <taxon>Eukaryota</taxon>
        <taxon>Viridiplantae</taxon>
        <taxon>Streptophyta</taxon>
        <taxon>Embryophyta</taxon>
        <taxon>Tracheophyta</taxon>
        <taxon>Spermatophyta</taxon>
        <taxon>Magnoliopsida</taxon>
        <taxon>eudicotyledons</taxon>
        <taxon>Gunneridae</taxon>
        <taxon>Pentapetalae</taxon>
        <taxon>rosids</taxon>
        <taxon>malvids</taxon>
        <taxon>Brassicales</taxon>
        <taxon>Brassicaceae</taxon>
        <taxon>Brassiceae</taxon>
        <taxon>Brassica</taxon>
    </lineage>
</organism>
<gene>
    <name evidence="2" type="ORF">F2Q69_00051604</name>
</gene>
<keyword evidence="1" id="KW-1133">Transmembrane helix</keyword>
<evidence type="ECO:0008006" key="4">
    <source>
        <dbReference type="Google" id="ProtNLM"/>
    </source>
</evidence>
<comment type="caution">
    <text evidence="2">The sequence shown here is derived from an EMBL/GenBank/DDBJ whole genome shotgun (WGS) entry which is preliminary data.</text>
</comment>
<proteinExistence type="predicted"/>
<keyword evidence="1" id="KW-0812">Transmembrane</keyword>
<evidence type="ECO:0000313" key="3">
    <source>
        <dbReference type="Proteomes" id="UP000712600"/>
    </source>
</evidence>
<sequence length="314" mass="34540">MLSGAGKAVSRRRWTLLPMVLVFLTLVLMFCFFTEVPVRFFLIFGRRRSRMSPTRRRALWSSFVVFPVTLSLRLVSASAMSREGSLTTALCRFTATLPVEPTSGCRGTGHAVDSVQAYQPPKELNYQPTNSLFLSPGRPEIDIPLWFAPFKSYDTRSISFTRVNPSFIGTSSFSPPLKVKLLSPAWILSSDCTVHPKRILSGVLSSGTEVQCRSGSGTSLSTLTARSELSAQFNWAWPIWATKLNSLSLILPKPRVIEGMIRLLLVFDGWVSSSYISGGYTGNISCCVMSYFSFGMILLVGSPGLVSISPSFSS</sequence>
<feature type="transmembrane region" description="Helical" evidence="1">
    <location>
        <begin position="20"/>
        <end position="45"/>
    </location>
</feature>
<feature type="transmembrane region" description="Helical" evidence="1">
    <location>
        <begin position="57"/>
        <end position="75"/>
    </location>
</feature>
<dbReference type="AlphaFoldDB" id="A0A8S9PWD5"/>
<evidence type="ECO:0000256" key="1">
    <source>
        <dbReference type="SAM" id="Phobius"/>
    </source>
</evidence>
<protein>
    <recommendedName>
        <fullName evidence="4">Transmembrane protein</fullName>
    </recommendedName>
</protein>
<name>A0A8S9PWD5_BRACR</name>